<evidence type="ECO:0000256" key="1">
    <source>
        <dbReference type="ARBA" id="ARBA00022723"/>
    </source>
</evidence>
<feature type="region of interest" description="Disordered" evidence="6">
    <location>
        <begin position="1"/>
        <end position="24"/>
    </location>
</feature>
<dbReference type="SUPFAM" id="SSF57903">
    <property type="entry name" value="FYVE/PHD zinc finger"/>
    <property type="match status" value="2"/>
</dbReference>
<evidence type="ECO:0000313" key="11">
    <source>
        <dbReference type="Proteomes" id="UP001146120"/>
    </source>
</evidence>
<dbReference type="InterPro" id="IPR002347">
    <property type="entry name" value="SDR_fam"/>
</dbReference>
<dbReference type="SUPFAM" id="SSF46565">
    <property type="entry name" value="Chaperone J-domain"/>
    <property type="match status" value="1"/>
</dbReference>
<keyword evidence="3" id="KW-0862">Zinc</keyword>
<dbReference type="InterPro" id="IPR057326">
    <property type="entry name" value="KR_dom"/>
</dbReference>
<dbReference type="Proteomes" id="UP001146120">
    <property type="component" value="Unassembled WGS sequence"/>
</dbReference>
<dbReference type="InterPro" id="IPR001623">
    <property type="entry name" value="DnaJ_domain"/>
</dbReference>
<dbReference type="Pfam" id="PF00226">
    <property type="entry name" value="DnaJ"/>
    <property type="match status" value="1"/>
</dbReference>
<feature type="compositionally biased region" description="Polar residues" evidence="6">
    <location>
        <begin position="1998"/>
        <end position="2010"/>
    </location>
</feature>
<feature type="domain" description="FYVE-type" evidence="9">
    <location>
        <begin position="765"/>
        <end position="825"/>
    </location>
</feature>
<dbReference type="PANTHER" id="PTHR43550">
    <property type="entry name" value="3-KETODIHYDROSPHINGOSINE REDUCTASE"/>
    <property type="match status" value="1"/>
</dbReference>
<evidence type="ECO:0000259" key="9">
    <source>
        <dbReference type="PROSITE" id="PS50178"/>
    </source>
</evidence>
<feature type="domain" description="J" evidence="8">
    <location>
        <begin position="684"/>
        <end position="745"/>
    </location>
</feature>
<dbReference type="Gene3D" id="3.40.50.720">
    <property type="entry name" value="NAD(P)-binding Rossmann-like Domain"/>
    <property type="match status" value="1"/>
</dbReference>
<dbReference type="InterPro" id="IPR011011">
    <property type="entry name" value="Znf_FYVE_PHD"/>
</dbReference>
<gene>
    <name evidence="10" type="ORF">N0F65_004434</name>
</gene>
<dbReference type="InterPro" id="IPR013083">
    <property type="entry name" value="Znf_RING/FYVE/PHD"/>
</dbReference>
<evidence type="ECO:0000256" key="5">
    <source>
        <dbReference type="SAM" id="Coils"/>
    </source>
</evidence>
<dbReference type="SMART" id="SM00822">
    <property type="entry name" value="PKS_KR"/>
    <property type="match status" value="1"/>
</dbReference>
<reference evidence="10" key="1">
    <citation type="submission" date="2022-11" db="EMBL/GenBank/DDBJ databases">
        <authorList>
            <person name="Morgan W.R."/>
            <person name="Tartar A."/>
        </authorList>
    </citation>
    <scope>NUCLEOTIDE SEQUENCE</scope>
    <source>
        <strain evidence="10">ARSEF 373</strain>
    </source>
</reference>
<evidence type="ECO:0000256" key="2">
    <source>
        <dbReference type="ARBA" id="ARBA00022771"/>
    </source>
</evidence>
<feature type="coiled-coil region" evidence="5">
    <location>
        <begin position="1750"/>
        <end position="1784"/>
    </location>
</feature>
<dbReference type="SMART" id="SM00064">
    <property type="entry name" value="FYVE"/>
    <property type="match status" value="2"/>
</dbReference>
<dbReference type="GO" id="GO:0035091">
    <property type="term" value="F:phosphatidylinositol binding"/>
    <property type="evidence" value="ECO:0007669"/>
    <property type="project" value="InterPro"/>
</dbReference>
<feature type="compositionally biased region" description="Basic and acidic residues" evidence="6">
    <location>
        <begin position="108"/>
        <end position="117"/>
    </location>
</feature>
<keyword evidence="5" id="KW-0175">Coiled coil</keyword>
<feature type="region of interest" description="Disordered" evidence="6">
    <location>
        <begin position="1994"/>
        <end position="2107"/>
    </location>
</feature>
<dbReference type="CDD" id="cd06093">
    <property type="entry name" value="PX_domain"/>
    <property type="match status" value="1"/>
</dbReference>
<dbReference type="Pfam" id="PF13240">
    <property type="entry name" value="Zn_Ribbon_1"/>
    <property type="match status" value="1"/>
</dbReference>
<feature type="compositionally biased region" description="Low complexity" evidence="6">
    <location>
        <begin position="459"/>
        <end position="507"/>
    </location>
</feature>
<keyword evidence="7" id="KW-0812">Transmembrane</keyword>
<evidence type="ECO:0000259" key="8">
    <source>
        <dbReference type="PROSITE" id="PS50076"/>
    </source>
</evidence>
<dbReference type="CDD" id="cd06257">
    <property type="entry name" value="DnaJ"/>
    <property type="match status" value="1"/>
</dbReference>
<dbReference type="EMBL" id="DAKRPA010000005">
    <property type="protein sequence ID" value="DBA04797.1"/>
    <property type="molecule type" value="Genomic_DNA"/>
</dbReference>
<dbReference type="PRINTS" id="PR00081">
    <property type="entry name" value="GDHRDH"/>
</dbReference>
<dbReference type="SUPFAM" id="SSF64268">
    <property type="entry name" value="PX domain"/>
    <property type="match status" value="1"/>
</dbReference>
<dbReference type="GO" id="GO:0006666">
    <property type="term" value="P:3-keto-sphinganine metabolic process"/>
    <property type="evidence" value="ECO:0007669"/>
    <property type="project" value="TreeGrafter"/>
</dbReference>
<proteinExistence type="predicted"/>
<accession>A0AAV2ZJ55</accession>
<evidence type="ECO:0000256" key="4">
    <source>
        <dbReference type="PROSITE-ProRule" id="PRU00091"/>
    </source>
</evidence>
<dbReference type="Gene3D" id="1.10.287.110">
    <property type="entry name" value="DnaJ domain"/>
    <property type="match status" value="1"/>
</dbReference>
<sequence length="2504" mass="280355">MSIFGGSERFPDEPARSPGPIYGRAEVRPRGQVVVMKEDYKPVDEDRKWGKRESWIGSHSPQMPVVPKDSNLAPGRYNQDNINAVKNKAPKVSFPKSTRFISQRVNVTDKSHQRELMATDSPGPKYNVDSLTSNGGKSGAPRFSFAPPSPGSKTRLPSVETPQRGHRESWLSVINRNGVLIMPGSPRPVRSAPRDESAPQPHPPPLKGQGQKATEVRATESANQTPPGKSPARPRDNRIGSVFGNEHRFGMRQERVKAPRQSVGGTRVQLISERHTRENMGEFSPGPIYNPFNPDTPGGRLAPSPRSGRRNPPPGSPVEQKNPHANLNSRSSWLAGNVRKNDGLETVLMRTGDIPPGPGSYAEAPSSFRTFSHNVKTKAGAQVMAPGTTKESVAVAAPAPDANNAATGCTSCGREVADSDAFCIYCGTKVVRAPAPPQKPKAAEPAPEAPSPPKKDKASAASPLEGKQAAPTPAPTSSSAASTAPSSAPSSSNGAPEAKAASAHPAPVISGNHRGPKTPRTAAGSTGSSHSAPTQPQQTAAQQNLGRAQSDGRLLQQQQARPASRTRGSLPEDAGRGSLDGMAEVSGLDKLWVPDSFSSECMDCHATFGFPKPRRHHCRVCGLLFCRACVQNKVQIPSSFGYGNAPQRCCRSCVSALKLKSITSPADIFAQRKGHKRSFLANKSHYELLGLTREASQDEITRRYQEVSRTMDPTSKADMDKLDRINDAYRTLQDPDARHRHDSDLHMRDSSLCESDRVIPTETARSDQTECQVCFRPFKLGRRQHHCRRCTRSVCNNCSEGTKPIPELGFPTPVRHCSACMDSPPKFIYPVMDPVAKPPAGFEYLSKLDIRVAVKSASAQDDELFIVKTYCEPNDAAVQNVKYALTDADRTVANEYCLSQKRSYNDFEWLFGALGEVTNIKALPFFPERRLIKGERERGPLSLQMFLFGAMLHPLLRDAHCLKAFLALTPDEFSKYRRTGVKKPLYDNEKYNGLVTTLRLEFEKAQMRAKIDELSARQRAHTQRMELQRDRIAKQKTRESNQNVRREQAMTRFKALEARKESQTERMEREKDRYIQQSSTTHILFFDTIKDESVRKTEEETRQKEKVEFTKSKDSFQADTTQWNADMAQWSKHRGDWSEDHNPPVSKDIANEWILKSYGVYHSHTDNVDNVPRELVELHAQMIKMQEKEPVFLEEEGNAVDEEWMKLAKEREHWTSDRANMKREDEMCADEDVRYEQEHEYVRQAAEARQKKKLAIETDLKTLKAEIINRGRCIAQRRTRHEALHEEFETEWRVKQADRSGNTKNRLEEHDNRLGRGKKRCEIFQDQLARQTQSQRMLLFKRAALTEERKNDVKLFDEHKEDCKATLEECHNARLITPEYVARLEADMKVRAEELQMVLDSNKRTPSEGGDAEVDERDEFMNEVRRRRQAFQKELNEQKEQLQVENDLCTSLLKRMQEHIQKLDEEIENAAKENALIVEFQSLQDSELKLLADEEKKREEKKALITDLMNSAGNWVLDALHEHSKRKKKEADRLVKQAVRAADLQKLVQHFTHRVIEQEERIMRQKQRILNGEHKVEMLKSSENWYQYVTGYTPDLGLKDMKVLDSGRKERIEDLKEASRLQKDDENDKKSVGKEAAISRKFATDKEEKREIWAQIEDVYSLTKPQEKDEDMMMTSQIRSLLQQLGEAFEMLTNRLLEEDESLTHAATQLEGEVESINSFMERMESEESALCATEKTSLAKESQVRRTESDLIEQRARALIDNYKQMQSEHVKYQTELNNIKSRRNEREKPVLPREAEIESARRLIKSRNYYDRKACAEFAKRFRVENYELKEVRDVFEWLKVVQDRDVRRMERWLEASRKERKQIEVVKIKGSEIDWEKDTLARIPALKEIQRKLMNKAVNGGERRGSTEDGAIHPTDQWIVELIQLKATISDVDARLLKDISATVESILEEEQTVQNNLQKMKKDKEYVLNSIRFIDQEEARAVRGLLHTRRSANESENGSFVRSSGSAAEEREVAPSRSPSPSLSNSFNKNKAPPAPSPKPAKAAPSPSPKPAKAAHAPSPKPAKAAPEPSPKPAMAAPPAPAQRAPSPSPPKPSAAPSEPPKNTRFVKPASALIFSQSRAVWADGASIPDQALSCWAHTSHEAGIDIVIAIAIALKMSNYGWIAPVVIVGVCVLSFLWTVVTAPGFKVQNKHVLITGATKGLGLAIAKKYAKAGAKLTLVGRSMERLEQARSAIDAVVPGASIYVHVCDITKLEQVEHAVAAANEHHDAVTEHVVCAAAIATPGYFLDQDRAIHRRAVDVNYFGTLHVLKAAVPAMVENNVHGHCVLVSSVVGLAASVGASSFSGSKGALRGLAEALRNEFLQYDIRISIFYPGSFSANVALDEPVASDSAPQTPLPNSEPVHTSYSTFTNQNNADTVQHDHVAQQLVNGVSAGYFAITNSWNGYLMRILCNGIAPRKNTPLEFMLLPLIVLRQLIVTAYYDNHIAKVSSHVAASHGTAA</sequence>
<feature type="region of interest" description="Disordered" evidence="6">
    <location>
        <begin position="108"/>
        <end position="336"/>
    </location>
</feature>
<feature type="domain" description="FYVE-type" evidence="9">
    <location>
        <begin position="595"/>
        <end position="658"/>
    </location>
</feature>
<dbReference type="Pfam" id="PF00106">
    <property type="entry name" value="adh_short"/>
    <property type="match status" value="1"/>
</dbReference>
<dbReference type="InterPro" id="IPR036871">
    <property type="entry name" value="PX_dom_sf"/>
</dbReference>
<evidence type="ECO:0000256" key="6">
    <source>
        <dbReference type="SAM" id="MobiDB-lite"/>
    </source>
</evidence>
<feature type="compositionally biased region" description="Pro residues" evidence="6">
    <location>
        <begin position="2072"/>
        <end position="2104"/>
    </location>
</feature>
<feature type="compositionally biased region" description="Polar residues" evidence="6">
    <location>
        <begin position="323"/>
        <end position="334"/>
    </location>
</feature>
<reference evidence="10" key="2">
    <citation type="journal article" date="2023" name="Microbiol Resour">
        <title>Decontamination and Annotation of the Draft Genome Sequence of the Oomycete Lagenidium giganteum ARSEF 373.</title>
        <authorList>
            <person name="Morgan W.R."/>
            <person name="Tartar A."/>
        </authorList>
    </citation>
    <scope>NUCLEOTIDE SEQUENCE</scope>
    <source>
        <strain evidence="10">ARSEF 373</strain>
    </source>
</reference>
<feature type="compositionally biased region" description="Basic and acidic residues" evidence="6">
    <location>
        <begin position="245"/>
        <end position="257"/>
    </location>
</feature>
<evidence type="ECO:0000256" key="7">
    <source>
        <dbReference type="SAM" id="Phobius"/>
    </source>
</evidence>
<comment type="caution">
    <text evidence="10">The sequence shown here is derived from an EMBL/GenBank/DDBJ whole genome shotgun (WGS) entry which is preliminary data.</text>
</comment>
<dbReference type="PROSITE" id="PS50076">
    <property type="entry name" value="DNAJ_2"/>
    <property type="match status" value="1"/>
</dbReference>
<feature type="coiled-coil region" evidence="5">
    <location>
        <begin position="1004"/>
        <end position="1077"/>
    </location>
</feature>
<dbReference type="Pfam" id="PF01363">
    <property type="entry name" value="FYVE"/>
    <property type="match status" value="2"/>
</dbReference>
<keyword evidence="1" id="KW-0479">Metal-binding</keyword>
<dbReference type="PROSITE" id="PS50178">
    <property type="entry name" value="ZF_FYVE"/>
    <property type="match status" value="2"/>
</dbReference>
<feature type="compositionally biased region" description="Low complexity" evidence="6">
    <location>
        <begin position="521"/>
        <end position="543"/>
    </location>
</feature>
<feature type="compositionally biased region" description="Low complexity" evidence="6">
    <location>
        <begin position="2044"/>
        <end position="2071"/>
    </location>
</feature>
<dbReference type="PANTHER" id="PTHR43550:SF3">
    <property type="entry name" value="3-KETODIHYDROSPHINGOSINE REDUCTASE"/>
    <property type="match status" value="1"/>
</dbReference>
<feature type="compositionally biased region" description="Low complexity" evidence="6">
    <location>
        <begin position="2019"/>
        <end position="2030"/>
    </location>
</feature>
<dbReference type="GO" id="GO:0008270">
    <property type="term" value="F:zinc ion binding"/>
    <property type="evidence" value="ECO:0007669"/>
    <property type="project" value="UniProtKB-KW"/>
</dbReference>
<name>A0AAV2ZJ55_9STRA</name>
<dbReference type="SUPFAM" id="SSF51735">
    <property type="entry name" value="NAD(P)-binding Rossmann-fold domains"/>
    <property type="match status" value="1"/>
</dbReference>
<dbReference type="InterPro" id="IPR036291">
    <property type="entry name" value="NAD(P)-bd_dom_sf"/>
</dbReference>
<feature type="coiled-coil region" evidence="5">
    <location>
        <begin position="1421"/>
        <end position="1511"/>
    </location>
</feature>
<evidence type="ECO:0000256" key="3">
    <source>
        <dbReference type="ARBA" id="ARBA00022833"/>
    </source>
</evidence>
<feature type="region of interest" description="Disordered" evidence="6">
    <location>
        <begin position="433"/>
        <end position="581"/>
    </location>
</feature>
<dbReference type="Gene3D" id="3.30.40.10">
    <property type="entry name" value="Zinc/RING finger domain, C3HC4 (zinc finger)"/>
    <property type="match status" value="2"/>
</dbReference>
<dbReference type="InterPro" id="IPR017455">
    <property type="entry name" value="Znf_FYVE-rel"/>
</dbReference>
<dbReference type="InterPro" id="IPR036869">
    <property type="entry name" value="J_dom_sf"/>
</dbReference>
<evidence type="ECO:0000313" key="10">
    <source>
        <dbReference type="EMBL" id="DBA04797.1"/>
    </source>
</evidence>
<dbReference type="InterPro" id="IPR000306">
    <property type="entry name" value="Znf_FYVE"/>
</dbReference>
<dbReference type="GO" id="GO:0005789">
    <property type="term" value="C:endoplasmic reticulum membrane"/>
    <property type="evidence" value="ECO:0007669"/>
    <property type="project" value="TreeGrafter"/>
</dbReference>
<dbReference type="InterPro" id="IPR026870">
    <property type="entry name" value="Zinc_ribbon_dom"/>
</dbReference>
<feature type="transmembrane region" description="Helical" evidence="7">
    <location>
        <begin position="2164"/>
        <end position="2185"/>
    </location>
</feature>
<keyword evidence="7" id="KW-0472">Membrane</keyword>
<keyword evidence="11" id="KW-1185">Reference proteome</keyword>
<dbReference type="GO" id="GO:0030148">
    <property type="term" value="P:sphingolipid biosynthetic process"/>
    <property type="evidence" value="ECO:0007669"/>
    <property type="project" value="TreeGrafter"/>
</dbReference>
<organism evidence="10 11">
    <name type="scientific">Lagenidium giganteum</name>
    <dbReference type="NCBI Taxonomy" id="4803"/>
    <lineage>
        <taxon>Eukaryota</taxon>
        <taxon>Sar</taxon>
        <taxon>Stramenopiles</taxon>
        <taxon>Oomycota</taxon>
        <taxon>Peronosporomycetes</taxon>
        <taxon>Pythiales</taxon>
        <taxon>Pythiaceae</taxon>
    </lineage>
</organism>
<dbReference type="SMART" id="SM00271">
    <property type="entry name" value="DnaJ"/>
    <property type="match status" value="1"/>
</dbReference>
<dbReference type="GO" id="GO:0047560">
    <property type="term" value="F:3-dehydrosphinganine reductase activity"/>
    <property type="evidence" value="ECO:0007669"/>
    <property type="project" value="TreeGrafter"/>
</dbReference>
<keyword evidence="7" id="KW-1133">Transmembrane helix</keyword>
<protein>
    <submittedName>
        <fullName evidence="10">Uncharacterized protein</fullName>
    </submittedName>
</protein>
<keyword evidence="2 4" id="KW-0863">Zinc-finger</keyword>